<protein>
    <recommendedName>
        <fullName evidence="4">BTB domain-containing protein</fullName>
    </recommendedName>
</protein>
<dbReference type="Gene3D" id="3.30.710.10">
    <property type="entry name" value="Potassium Channel Kv1.1, Chain A"/>
    <property type="match status" value="1"/>
</dbReference>
<accession>A0A9W9G4E5</accession>
<sequence>MKESTEGHAVLEDVEEDTFIGFCEFAYLGAYKTPQRSETTYDTNLRNSTEREGEQDMLRAEPEVVLAEEHSLQPESEPDDVPAQEWDPIDGLALNGRVRMNNRDIYTTKKDWISFRRKIAYGIPLPEEKEPAKHVTYVQYPYDGLWEQFRQLRFAGTEASHSTIPDLVFHGKLYVFATRYLVDSLRTQCLKSLHRDLCEFSLNKRNINHVLDLIEYAYQESGRGEPEGESTLRNLVIHYAACEARTLAEDPRLRDLLNGFSEMGSDMVTKLVN</sequence>
<dbReference type="AlphaFoldDB" id="A0A9W9G4E5"/>
<comment type="caution">
    <text evidence="2">The sequence shown here is derived from an EMBL/GenBank/DDBJ whole genome shotgun (WGS) entry which is preliminary data.</text>
</comment>
<keyword evidence="3" id="KW-1185">Reference proteome</keyword>
<reference evidence="2" key="2">
    <citation type="journal article" date="2023" name="IMA Fungus">
        <title>Comparative genomic study of the Penicillium genus elucidates a diverse pangenome and 15 lateral gene transfer events.</title>
        <authorList>
            <person name="Petersen C."/>
            <person name="Sorensen T."/>
            <person name="Nielsen M.R."/>
            <person name="Sondergaard T.E."/>
            <person name="Sorensen J.L."/>
            <person name="Fitzpatrick D.A."/>
            <person name="Frisvad J.C."/>
            <person name="Nielsen K.L."/>
        </authorList>
    </citation>
    <scope>NUCLEOTIDE SEQUENCE</scope>
    <source>
        <strain evidence="2">IBT 34128</strain>
    </source>
</reference>
<gene>
    <name evidence="2" type="ORF">NUU61_001416</name>
</gene>
<dbReference type="EMBL" id="JAPMSZ010000002">
    <property type="protein sequence ID" value="KAJ5111786.1"/>
    <property type="molecule type" value="Genomic_DNA"/>
</dbReference>
<reference evidence="2" key="1">
    <citation type="submission" date="2022-11" db="EMBL/GenBank/DDBJ databases">
        <authorList>
            <person name="Petersen C."/>
        </authorList>
    </citation>
    <scope>NUCLEOTIDE SEQUENCE</scope>
    <source>
        <strain evidence="2">IBT 34128</strain>
    </source>
</reference>
<evidence type="ECO:0008006" key="4">
    <source>
        <dbReference type="Google" id="ProtNLM"/>
    </source>
</evidence>
<feature type="compositionally biased region" description="Polar residues" evidence="1">
    <location>
        <begin position="37"/>
        <end position="47"/>
    </location>
</feature>
<evidence type="ECO:0000256" key="1">
    <source>
        <dbReference type="SAM" id="MobiDB-lite"/>
    </source>
</evidence>
<feature type="region of interest" description="Disordered" evidence="1">
    <location>
        <begin position="37"/>
        <end position="57"/>
    </location>
</feature>
<dbReference type="GeneID" id="81391166"/>
<dbReference type="RefSeq" id="XP_056515265.1">
    <property type="nucleotide sequence ID" value="XM_056651998.1"/>
</dbReference>
<proteinExistence type="predicted"/>
<dbReference type="OrthoDB" id="9997739at2759"/>
<dbReference type="PANTHER" id="PTHR47843">
    <property type="entry name" value="BTB DOMAIN-CONTAINING PROTEIN-RELATED"/>
    <property type="match status" value="1"/>
</dbReference>
<organism evidence="2 3">
    <name type="scientific">Penicillium alfredii</name>
    <dbReference type="NCBI Taxonomy" id="1506179"/>
    <lineage>
        <taxon>Eukaryota</taxon>
        <taxon>Fungi</taxon>
        <taxon>Dikarya</taxon>
        <taxon>Ascomycota</taxon>
        <taxon>Pezizomycotina</taxon>
        <taxon>Eurotiomycetes</taxon>
        <taxon>Eurotiomycetidae</taxon>
        <taxon>Eurotiales</taxon>
        <taxon>Aspergillaceae</taxon>
        <taxon>Penicillium</taxon>
    </lineage>
</organism>
<dbReference type="PANTHER" id="PTHR47843:SF5">
    <property type="entry name" value="BTB_POZ DOMAIN PROTEIN"/>
    <property type="match status" value="1"/>
</dbReference>
<dbReference type="Proteomes" id="UP001141434">
    <property type="component" value="Unassembled WGS sequence"/>
</dbReference>
<name>A0A9W9G4E5_9EURO</name>
<evidence type="ECO:0000313" key="2">
    <source>
        <dbReference type="EMBL" id="KAJ5111786.1"/>
    </source>
</evidence>
<evidence type="ECO:0000313" key="3">
    <source>
        <dbReference type="Proteomes" id="UP001141434"/>
    </source>
</evidence>
<dbReference type="InterPro" id="IPR011333">
    <property type="entry name" value="SKP1/BTB/POZ_sf"/>
</dbReference>
<feature type="compositionally biased region" description="Basic and acidic residues" evidence="1">
    <location>
        <begin position="48"/>
        <end position="57"/>
    </location>
</feature>